<dbReference type="Pfam" id="PF20484">
    <property type="entry name" value="DUF6723"/>
    <property type="match status" value="1"/>
</dbReference>
<proteinExistence type="predicted"/>
<evidence type="ECO:0000256" key="1">
    <source>
        <dbReference type="SAM" id="MobiDB-lite"/>
    </source>
</evidence>
<dbReference type="AlphaFoldDB" id="A0A158E0A0"/>
<protein>
    <submittedName>
        <fullName evidence="2">Uncharacterized protein</fullName>
    </submittedName>
</protein>
<dbReference type="EMBL" id="FCOE02000055">
    <property type="protein sequence ID" value="SAK99886.1"/>
    <property type="molecule type" value="Genomic_DNA"/>
</dbReference>
<keyword evidence="3" id="KW-1185">Reference proteome</keyword>
<accession>A0A158E0A0</accession>
<name>A0A158E0A0_9BURK</name>
<reference evidence="2" key="1">
    <citation type="submission" date="2016-01" db="EMBL/GenBank/DDBJ databases">
        <authorList>
            <person name="Peeters C."/>
        </authorList>
    </citation>
    <scope>NUCLEOTIDE SEQUENCE [LARGE SCALE GENOMIC DNA]</scope>
    <source>
        <strain evidence="2">LMG 29323</strain>
    </source>
</reference>
<evidence type="ECO:0000313" key="2">
    <source>
        <dbReference type="EMBL" id="SAK99886.1"/>
    </source>
</evidence>
<feature type="region of interest" description="Disordered" evidence="1">
    <location>
        <begin position="72"/>
        <end position="99"/>
    </location>
</feature>
<organism evidence="2 3">
    <name type="scientific">Caballeronia pedi</name>
    <dbReference type="NCBI Taxonomy" id="1777141"/>
    <lineage>
        <taxon>Bacteria</taxon>
        <taxon>Pseudomonadati</taxon>
        <taxon>Pseudomonadota</taxon>
        <taxon>Betaproteobacteria</taxon>
        <taxon>Burkholderiales</taxon>
        <taxon>Burkholderiaceae</taxon>
        <taxon>Caballeronia</taxon>
    </lineage>
</organism>
<sequence length="99" mass="10876">MSQHPSRRPKLVLFPAKKGVLSIPGSREEDYAVYASYRPSIGGRFVGTLKVVRRTDSRLLYPFEGSSEIGPYSSADEAVRGSQEQGEAIVRGDLAHPEL</sequence>
<comment type="caution">
    <text evidence="2">The sequence shown here is derived from an EMBL/GenBank/DDBJ whole genome shotgun (WGS) entry which is preliminary data.</text>
</comment>
<dbReference type="InterPro" id="IPR046569">
    <property type="entry name" value="DUF6723"/>
</dbReference>
<dbReference type="Proteomes" id="UP000054911">
    <property type="component" value="Unassembled WGS sequence"/>
</dbReference>
<evidence type="ECO:0000313" key="3">
    <source>
        <dbReference type="Proteomes" id="UP000054911"/>
    </source>
</evidence>
<gene>
    <name evidence="2" type="ORF">AWB80_07743</name>
</gene>